<evidence type="ECO:0000259" key="1">
    <source>
        <dbReference type="Pfam" id="PF01431"/>
    </source>
</evidence>
<dbReference type="GO" id="GO:0004222">
    <property type="term" value="F:metalloendopeptidase activity"/>
    <property type="evidence" value="ECO:0007669"/>
    <property type="project" value="InterPro"/>
</dbReference>
<dbReference type="InterPro" id="IPR024079">
    <property type="entry name" value="MetalloPept_cat_dom_sf"/>
</dbReference>
<name>A0A183FL23_HELPZ</name>
<dbReference type="GO" id="GO:0016485">
    <property type="term" value="P:protein processing"/>
    <property type="evidence" value="ECO:0007669"/>
    <property type="project" value="TreeGrafter"/>
</dbReference>
<dbReference type="GO" id="GO:0005886">
    <property type="term" value="C:plasma membrane"/>
    <property type="evidence" value="ECO:0007669"/>
    <property type="project" value="TreeGrafter"/>
</dbReference>
<feature type="domain" description="Peptidase M13 C-terminal" evidence="1">
    <location>
        <begin position="11"/>
        <end position="100"/>
    </location>
</feature>
<dbReference type="Gene3D" id="3.40.390.10">
    <property type="entry name" value="Collagenase (Catalytic Domain)"/>
    <property type="match status" value="1"/>
</dbReference>
<dbReference type="InterPro" id="IPR018497">
    <property type="entry name" value="Peptidase_M13_C"/>
</dbReference>
<evidence type="ECO:0000313" key="3">
    <source>
        <dbReference type="Proteomes" id="UP000050761"/>
    </source>
</evidence>
<dbReference type="AlphaFoldDB" id="A0A183FL23"/>
<dbReference type="OrthoDB" id="6475849at2759"/>
<evidence type="ECO:0000313" key="2">
    <source>
        <dbReference type="EMBL" id="VDO74062.1"/>
    </source>
</evidence>
<dbReference type="Pfam" id="PF01431">
    <property type="entry name" value="Peptidase_M13"/>
    <property type="match status" value="1"/>
</dbReference>
<keyword evidence="3" id="KW-1185">Reference proteome</keyword>
<organism evidence="3 4">
    <name type="scientific">Heligmosomoides polygyrus</name>
    <name type="common">Parasitic roundworm</name>
    <dbReference type="NCBI Taxonomy" id="6339"/>
    <lineage>
        <taxon>Eukaryota</taxon>
        <taxon>Metazoa</taxon>
        <taxon>Ecdysozoa</taxon>
        <taxon>Nematoda</taxon>
        <taxon>Chromadorea</taxon>
        <taxon>Rhabditida</taxon>
        <taxon>Rhabditina</taxon>
        <taxon>Rhabditomorpha</taxon>
        <taxon>Strongyloidea</taxon>
        <taxon>Heligmosomidae</taxon>
        <taxon>Heligmosomoides</taxon>
    </lineage>
</organism>
<protein>
    <submittedName>
        <fullName evidence="4">Peptidase_M13 domain-containing protein</fullName>
    </submittedName>
</protein>
<dbReference type="PROSITE" id="PS51885">
    <property type="entry name" value="NEPRILYSIN"/>
    <property type="match status" value="1"/>
</dbReference>
<dbReference type="SUPFAM" id="SSF55486">
    <property type="entry name" value="Metalloproteases ('zincins'), catalytic domain"/>
    <property type="match status" value="1"/>
</dbReference>
<dbReference type="InterPro" id="IPR000718">
    <property type="entry name" value="Peptidase_M13"/>
</dbReference>
<accession>A0A183FL23</accession>
<sequence length="102" mass="11886">MRAAIRVTLIQAAMRLSERTSERFTIPGLEEFTEMHYFFMNYAFIWCGSTRRATLLNKLATDAHPPDMYRVNVVLSNQPEFAKTFECPRGSPMFPEQTCTLW</sequence>
<dbReference type="PANTHER" id="PTHR11733:SF133">
    <property type="entry name" value="PHOSPHATE-REGULATING NEUTRAL ENDOPEPTIDASE PHEX"/>
    <property type="match status" value="1"/>
</dbReference>
<accession>A0A3P8BPU2</accession>
<gene>
    <name evidence="2" type="ORF">HPBE_LOCUS7904</name>
</gene>
<dbReference type="PANTHER" id="PTHR11733">
    <property type="entry name" value="ZINC METALLOPROTEASE FAMILY M13 NEPRILYSIN-RELATED"/>
    <property type="match status" value="1"/>
</dbReference>
<proteinExistence type="predicted"/>
<dbReference type="WBParaSite" id="HPBE_0000790301-mRNA-1">
    <property type="protein sequence ID" value="HPBE_0000790301-mRNA-1"/>
    <property type="gene ID" value="HPBE_0000790301"/>
</dbReference>
<evidence type="ECO:0000313" key="4">
    <source>
        <dbReference type="WBParaSite" id="HPBE_0000790301-mRNA-1"/>
    </source>
</evidence>
<dbReference type="Proteomes" id="UP000050761">
    <property type="component" value="Unassembled WGS sequence"/>
</dbReference>
<reference evidence="2 3" key="1">
    <citation type="submission" date="2018-11" db="EMBL/GenBank/DDBJ databases">
        <authorList>
            <consortium name="Pathogen Informatics"/>
        </authorList>
    </citation>
    <scope>NUCLEOTIDE SEQUENCE [LARGE SCALE GENOMIC DNA]</scope>
</reference>
<dbReference type="EMBL" id="UZAH01026001">
    <property type="protein sequence ID" value="VDO74062.1"/>
    <property type="molecule type" value="Genomic_DNA"/>
</dbReference>
<reference evidence="4" key="2">
    <citation type="submission" date="2019-09" db="UniProtKB">
        <authorList>
            <consortium name="WormBaseParasite"/>
        </authorList>
    </citation>
    <scope>IDENTIFICATION</scope>
</reference>